<reference evidence="6" key="2">
    <citation type="submission" date="2020-09" db="EMBL/GenBank/DDBJ databases">
        <authorList>
            <person name="Sun Q."/>
            <person name="Ohkuma M."/>
        </authorList>
    </citation>
    <scope>NUCLEOTIDE SEQUENCE</scope>
    <source>
        <strain evidence="6">JCM 4122</strain>
    </source>
</reference>
<gene>
    <name evidence="6" type="ORF">GCM10017667_48310</name>
</gene>
<dbReference type="InterPro" id="IPR036390">
    <property type="entry name" value="WH_DNA-bd_sf"/>
</dbReference>
<comment type="caution">
    <text evidence="6">The sequence shown here is derived from an EMBL/GenBank/DDBJ whole genome shotgun (WGS) entry which is preliminary data.</text>
</comment>
<protein>
    <submittedName>
        <fullName evidence="6">Transcriptional regulator</fullName>
    </submittedName>
</protein>
<dbReference type="PANTHER" id="PTHR30136">
    <property type="entry name" value="HELIX-TURN-HELIX TRANSCRIPTIONAL REGULATOR, ICLR FAMILY"/>
    <property type="match status" value="1"/>
</dbReference>
<evidence type="ECO:0000259" key="5">
    <source>
        <dbReference type="PROSITE" id="PS51078"/>
    </source>
</evidence>
<dbReference type="PANTHER" id="PTHR30136:SF24">
    <property type="entry name" value="HTH-TYPE TRANSCRIPTIONAL REPRESSOR ALLR"/>
    <property type="match status" value="1"/>
</dbReference>
<dbReference type="PROSITE" id="PS51077">
    <property type="entry name" value="HTH_ICLR"/>
    <property type="match status" value="1"/>
</dbReference>
<evidence type="ECO:0000256" key="2">
    <source>
        <dbReference type="ARBA" id="ARBA00023125"/>
    </source>
</evidence>
<dbReference type="InterPro" id="IPR014757">
    <property type="entry name" value="Tscrpt_reg_IclR_C"/>
</dbReference>
<feature type="domain" description="IclR-ED" evidence="5">
    <location>
        <begin position="79"/>
        <end position="267"/>
    </location>
</feature>
<dbReference type="Pfam" id="PF09339">
    <property type="entry name" value="HTH_IclR"/>
    <property type="match status" value="1"/>
</dbReference>
<dbReference type="Gene3D" id="1.10.10.10">
    <property type="entry name" value="Winged helix-like DNA-binding domain superfamily/Winged helix DNA-binding domain"/>
    <property type="match status" value="1"/>
</dbReference>
<keyword evidence="2" id="KW-0238">DNA-binding</keyword>
<accession>A0A919EPR2</accession>
<name>A0A919EPR2_STRFL</name>
<dbReference type="RefSeq" id="WP_190042934.1">
    <property type="nucleotide sequence ID" value="NZ_BNBE01000002.1"/>
</dbReference>
<dbReference type="GO" id="GO:0045892">
    <property type="term" value="P:negative regulation of DNA-templated transcription"/>
    <property type="evidence" value="ECO:0007669"/>
    <property type="project" value="TreeGrafter"/>
</dbReference>
<dbReference type="AlphaFoldDB" id="A0A919EPR2"/>
<dbReference type="SUPFAM" id="SSF46785">
    <property type="entry name" value="Winged helix' DNA-binding domain"/>
    <property type="match status" value="1"/>
</dbReference>
<dbReference type="InterPro" id="IPR036388">
    <property type="entry name" value="WH-like_DNA-bd_sf"/>
</dbReference>
<dbReference type="Gene3D" id="3.30.450.40">
    <property type="match status" value="1"/>
</dbReference>
<reference evidence="6" key="1">
    <citation type="journal article" date="2014" name="Int. J. Syst. Evol. Microbiol.">
        <title>Complete genome sequence of Corynebacterium casei LMG S-19264T (=DSM 44701T), isolated from a smear-ripened cheese.</title>
        <authorList>
            <consortium name="US DOE Joint Genome Institute (JGI-PGF)"/>
            <person name="Walter F."/>
            <person name="Albersmeier A."/>
            <person name="Kalinowski J."/>
            <person name="Ruckert C."/>
        </authorList>
    </citation>
    <scope>NUCLEOTIDE SEQUENCE</scope>
    <source>
        <strain evidence="6">JCM 4122</strain>
    </source>
</reference>
<dbReference type="GO" id="GO:0003700">
    <property type="term" value="F:DNA-binding transcription factor activity"/>
    <property type="evidence" value="ECO:0007669"/>
    <property type="project" value="TreeGrafter"/>
</dbReference>
<dbReference type="PROSITE" id="PS51078">
    <property type="entry name" value="ICLR_ED"/>
    <property type="match status" value="1"/>
</dbReference>
<dbReference type="Pfam" id="PF01614">
    <property type="entry name" value="IclR_C"/>
    <property type="match status" value="1"/>
</dbReference>
<dbReference type="InterPro" id="IPR005471">
    <property type="entry name" value="Tscrpt_reg_IclR_N"/>
</dbReference>
<feature type="domain" description="HTH iclR-type" evidence="4">
    <location>
        <begin position="15"/>
        <end position="75"/>
    </location>
</feature>
<keyword evidence="7" id="KW-1185">Reference proteome</keyword>
<keyword evidence="3" id="KW-0804">Transcription</keyword>
<dbReference type="InterPro" id="IPR050707">
    <property type="entry name" value="HTH_MetabolicPath_Reg"/>
</dbReference>
<sequence length="267" mass="28772">MPHHEGGGGAAPTLIQSVRRAVRLLDELERRGGTGSAKQLAREALLPLPTAYHLLRTLVHEGLVRNDNGVYALVSPLRRDAGLDGGADPGHRPALGLQAWVDRLSRDLDAAVYFVRYRDGEVEVGAVSDNPGRPPVEEWADFRATAHAHAAGQSLLLQLEPEERAEHLGRHPVTALTPHTVEVRRDFDRKLAGMPRRLPVLEHQEYAIGTACAAVPITVGTGTAAVALSIPAAEGARLRGLADRLQEQAERILLSQTFAVAAHGHEP</sequence>
<evidence type="ECO:0000313" key="7">
    <source>
        <dbReference type="Proteomes" id="UP000632849"/>
    </source>
</evidence>
<dbReference type="InterPro" id="IPR029016">
    <property type="entry name" value="GAF-like_dom_sf"/>
</dbReference>
<evidence type="ECO:0000313" key="6">
    <source>
        <dbReference type="EMBL" id="GHG10112.1"/>
    </source>
</evidence>
<dbReference type="EMBL" id="BNBE01000002">
    <property type="protein sequence ID" value="GHG10112.1"/>
    <property type="molecule type" value="Genomic_DNA"/>
</dbReference>
<evidence type="ECO:0000256" key="1">
    <source>
        <dbReference type="ARBA" id="ARBA00023015"/>
    </source>
</evidence>
<keyword evidence="1" id="KW-0805">Transcription regulation</keyword>
<proteinExistence type="predicted"/>
<evidence type="ECO:0000259" key="4">
    <source>
        <dbReference type="PROSITE" id="PS51077"/>
    </source>
</evidence>
<dbReference type="GO" id="GO:0003677">
    <property type="term" value="F:DNA binding"/>
    <property type="evidence" value="ECO:0007669"/>
    <property type="project" value="UniProtKB-KW"/>
</dbReference>
<evidence type="ECO:0000256" key="3">
    <source>
        <dbReference type="ARBA" id="ARBA00023163"/>
    </source>
</evidence>
<dbReference type="Proteomes" id="UP000632849">
    <property type="component" value="Unassembled WGS sequence"/>
</dbReference>
<dbReference type="SUPFAM" id="SSF55781">
    <property type="entry name" value="GAF domain-like"/>
    <property type="match status" value="1"/>
</dbReference>
<organism evidence="6 7">
    <name type="scientific">Streptomyces filamentosus</name>
    <name type="common">Streptomyces roseosporus</name>
    <dbReference type="NCBI Taxonomy" id="67294"/>
    <lineage>
        <taxon>Bacteria</taxon>
        <taxon>Bacillati</taxon>
        <taxon>Actinomycetota</taxon>
        <taxon>Actinomycetes</taxon>
        <taxon>Kitasatosporales</taxon>
        <taxon>Streptomycetaceae</taxon>
        <taxon>Streptomyces</taxon>
    </lineage>
</organism>
<dbReference type="SMART" id="SM00346">
    <property type="entry name" value="HTH_ICLR"/>
    <property type="match status" value="1"/>
</dbReference>